<dbReference type="Pfam" id="PF21537">
    <property type="entry name" value="DUF1980_C"/>
    <property type="match status" value="1"/>
</dbReference>
<dbReference type="RefSeq" id="WP_338450058.1">
    <property type="nucleotide sequence ID" value="NZ_CP137640.1"/>
</dbReference>
<evidence type="ECO:0000313" key="4">
    <source>
        <dbReference type="EMBL" id="WVX81128.1"/>
    </source>
</evidence>
<feature type="domain" description="DUF1980" evidence="2">
    <location>
        <begin position="1"/>
        <end position="118"/>
    </location>
</feature>
<dbReference type="PANTHER" id="PTHR40047:SF1">
    <property type="entry name" value="UPF0703 PROTEIN YCGQ"/>
    <property type="match status" value="1"/>
</dbReference>
<evidence type="ECO:0000256" key="1">
    <source>
        <dbReference type="SAM" id="Phobius"/>
    </source>
</evidence>
<keyword evidence="1" id="KW-0812">Transmembrane</keyword>
<protein>
    <submittedName>
        <fullName evidence="4">TIGR03943 family protein</fullName>
    </submittedName>
</protein>
<evidence type="ECO:0000259" key="3">
    <source>
        <dbReference type="Pfam" id="PF21537"/>
    </source>
</evidence>
<dbReference type="PANTHER" id="PTHR40047">
    <property type="entry name" value="UPF0703 PROTEIN YCGQ"/>
    <property type="match status" value="1"/>
</dbReference>
<feature type="transmembrane region" description="Helical" evidence="1">
    <location>
        <begin position="86"/>
        <end position="105"/>
    </location>
</feature>
<evidence type="ECO:0000313" key="5">
    <source>
        <dbReference type="Proteomes" id="UP001357223"/>
    </source>
</evidence>
<dbReference type="EMBL" id="CP137640">
    <property type="protein sequence ID" value="WVX81128.1"/>
    <property type="molecule type" value="Genomic_DNA"/>
</dbReference>
<dbReference type="Pfam" id="PF09323">
    <property type="entry name" value="DUF1980"/>
    <property type="match status" value="1"/>
</dbReference>
<proteinExistence type="predicted"/>
<evidence type="ECO:0000259" key="2">
    <source>
        <dbReference type="Pfam" id="PF09323"/>
    </source>
</evidence>
<dbReference type="NCBIfam" id="TIGR03943">
    <property type="entry name" value="TIGR03943 family putative permease subunit"/>
    <property type="match status" value="1"/>
</dbReference>
<dbReference type="InterPro" id="IPR048447">
    <property type="entry name" value="DUF1980_C"/>
</dbReference>
<feature type="transmembrane region" description="Helical" evidence="1">
    <location>
        <begin position="34"/>
        <end position="53"/>
    </location>
</feature>
<dbReference type="InterPro" id="IPR015402">
    <property type="entry name" value="DUF1980"/>
</dbReference>
<keyword evidence="1" id="KW-0472">Membrane</keyword>
<dbReference type="Proteomes" id="UP001357223">
    <property type="component" value="Chromosome"/>
</dbReference>
<dbReference type="InterPro" id="IPR048493">
    <property type="entry name" value="DUF1980_N"/>
</dbReference>
<gene>
    <name evidence="4" type="ORF">R4Z09_28635</name>
</gene>
<organism evidence="4 5">
    <name type="scientific">Niallia oryzisoli</name>
    <dbReference type="NCBI Taxonomy" id="1737571"/>
    <lineage>
        <taxon>Bacteria</taxon>
        <taxon>Bacillati</taxon>
        <taxon>Bacillota</taxon>
        <taxon>Bacilli</taxon>
        <taxon>Bacillales</taxon>
        <taxon>Bacillaceae</taxon>
        <taxon>Niallia</taxon>
    </lineage>
</organism>
<dbReference type="InterPro" id="IPR052955">
    <property type="entry name" value="UPF0703_membrane_permease"/>
</dbReference>
<name>A0ABZ2CDK1_9BACI</name>
<reference evidence="4 5" key="1">
    <citation type="submission" date="2023-10" db="EMBL/GenBank/DDBJ databases">
        <title>Niallia locisalis sp.nov. isolated from a salt pond sample.</title>
        <authorList>
            <person name="Li X.-J."/>
            <person name="Dong L."/>
        </authorList>
    </citation>
    <scope>NUCLEOTIDE SEQUENCE [LARGE SCALE GENOMIC DNA]</scope>
    <source>
        <strain evidence="4 5">DSM 29761</strain>
    </source>
</reference>
<keyword evidence="1" id="KW-1133">Transmembrane helix</keyword>
<feature type="domain" description="DUF1980" evidence="3">
    <location>
        <begin position="141"/>
        <end position="282"/>
    </location>
</feature>
<sequence>MRLFILIGINFLFMHLHASGNISKYINMKYSYVSKMAMIILGIFTIMEFYIYLKEDPDREHHDHHHHDDCDCGHDHSHENKGWRKYVMYLLLLFPVFTGIFLPVATMDSNIVDKKGFNFSVYDDSDPYSSHQFLQPDTSLYYGKDQYLTLMEKSRDQLLHKNGLTLNDSNYLKDLEIIYSYPGEFTGKQMTLTGFSYQNSEGLDPNQVFLFRFGIIHCVSDSGVFGILVDMPKDLHPQNDEWYTVTGELETMYYQPFKKTIPVLKVSSYTKMEQPEEPYVYRKY</sequence>
<keyword evidence="5" id="KW-1185">Reference proteome</keyword>
<accession>A0ABZ2CDK1</accession>